<feature type="domain" description="DUF3298" evidence="2">
    <location>
        <begin position="183"/>
        <end position="262"/>
    </location>
</feature>
<feature type="region of interest" description="Disordered" evidence="1">
    <location>
        <begin position="23"/>
        <end position="50"/>
    </location>
</feature>
<keyword evidence="4" id="KW-0540">Nuclease</keyword>
<dbReference type="Gene3D" id="3.90.640.20">
    <property type="entry name" value="Heat-shock cognate protein, ATPase"/>
    <property type="match status" value="1"/>
</dbReference>
<dbReference type="InterPro" id="IPR037126">
    <property type="entry name" value="PdaC/RsiV-like_sf"/>
</dbReference>
<evidence type="ECO:0000259" key="2">
    <source>
        <dbReference type="Pfam" id="PF11738"/>
    </source>
</evidence>
<organism evidence="4 5">
    <name type="scientific">Lederbergia lenta</name>
    <name type="common">Bacillus lentus</name>
    <dbReference type="NCBI Taxonomy" id="1467"/>
    <lineage>
        <taxon>Bacteria</taxon>
        <taxon>Bacillati</taxon>
        <taxon>Bacillota</taxon>
        <taxon>Bacilli</taxon>
        <taxon>Bacillales</taxon>
        <taxon>Bacillaceae</taxon>
        <taxon>Lederbergia</taxon>
    </lineage>
</organism>
<gene>
    <name evidence="4" type="primary">yjeA</name>
    <name evidence="4" type="ORF">NCTC4824_00796</name>
</gene>
<accession>A0A2X4VSR7</accession>
<keyword evidence="4" id="KW-0255">Endonuclease</keyword>
<dbReference type="RefSeq" id="WP_169800040.1">
    <property type="nucleotide sequence ID" value="NZ_CBCSGM010000007.1"/>
</dbReference>
<evidence type="ECO:0000313" key="4">
    <source>
        <dbReference type="EMBL" id="SQI53299.1"/>
    </source>
</evidence>
<evidence type="ECO:0000256" key="1">
    <source>
        <dbReference type="SAM" id="MobiDB-lite"/>
    </source>
</evidence>
<dbReference type="InterPro" id="IPR025303">
    <property type="entry name" value="PdaC"/>
</dbReference>
<dbReference type="Pfam" id="PF13739">
    <property type="entry name" value="PdaC"/>
    <property type="match status" value="1"/>
</dbReference>
<dbReference type="Pfam" id="PF11738">
    <property type="entry name" value="DUF3298"/>
    <property type="match status" value="1"/>
</dbReference>
<name>A0A2X4VSR7_LEDLE</name>
<evidence type="ECO:0000259" key="3">
    <source>
        <dbReference type="Pfam" id="PF13739"/>
    </source>
</evidence>
<evidence type="ECO:0000313" key="5">
    <source>
        <dbReference type="Proteomes" id="UP000249134"/>
    </source>
</evidence>
<dbReference type="PROSITE" id="PS51257">
    <property type="entry name" value="PROKAR_LIPOPROTEIN"/>
    <property type="match status" value="1"/>
</dbReference>
<dbReference type="STRING" id="1348624.GCA_001591545_03462"/>
<dbReference type="InterPro" id="IPR021729">
    <property type="entry name" value="DUF3298"/>
</dbReference>
<feature type="compositionally biased region" description="Basic and acidic residues" evidence="1">
    <location>
        <begin position="33"/>
        <end position="50"/>
    </location>
</feature>
<reference evidence="4 5" key="1">
    <citation type="submission" date="2018-06" db="EMBL/GenBank/DDBJ databases">
        <authorList>
            <consortium name="Pathogen Informatics"/>
            <person name="Doyle S."/>
        </authorList>
    </citation>
    <scope>NUCLEOTIDE SEQUENCE [LARGE SCALE GENOMIC DNA]</scope>
    <source>
        <strain evidence="4 5">NCTC4824</strain>
    </source>
</reference>
<sequence>MEKMTTWILLLFLLVGCSPQGNKQQASESVDNEDTKVEKTAAKGKVKDKLEQQSPNLSKYETVKLEDKQEEFEIEIEYPSFSYAPVDELLSKEMQSQFKNSQKAAKEIIEDIYEDGLGTNLKYSYHVFFEKPVITDDFVSIYFNIRIYMGGASGMSQSYAFNYDLKNQQLLDLEEVLKRRDTNLQIVSKLVADELIHGDQFAEYREDPAPFTYKTSVKGETEPTVENYYAFSLTEDSIILYKQFYSLFPNAAGVVGVEVSWEKIDKATEEKKNDIVYKNDDYHFTLRLPSSWEGRFIVKEGDWNVAAETSYDFQFMHNGKEISNIFSVSVLDTESDGDEEFGPMNFIASQNGKTFVWNSIMEVPPEFWEGGELHELQNEFTHMLNEDLREVIETFTLE</sequence>
<dbReference type="KEGG" id="blen:NCTC4824_00796"/>
<dbReference type="EMBL" id="LS483476">
    <property type="protein sequence ID" value="SQI53299.1"/>
    <property type="molecule type" value="Genomic_DNA"/>
</dbReference>
<dbReference type="GO" id="GO:0004519">
    <property type="term" value="F:endonuclease activity"/>
    <property type="evidence" value="ECO:0007669"/>
    <property type="project" value="UniProtKB-KW"/>
</dbReference>
<dbReference type="AlphaFoldDB" id="A0A2X4VSR7"/>
<dbReference type="Gene3D" id="3.30.565.40">
    <property type="entry name" value="Fervidobacterium nodosum Rt17-B1 like"/>
    <property type="match status" value="1"/>
</dbReference>
<proteinExistence type="predicted"/>
<protein>
    <submittedName>
        <fullName evidence="4">Secreted deoxyriboendonuclease</fullName>
    </submittedName>
</protein>
<keyword evidence="5" id="KW-1185">Reference proteome</keyword>
<keyword evidence="4" id="KW-0378">Hydrolase</keyword>
<dbReference type="Proteomes" id="UP000249134">
    <property type="component" value="Chromosome 1"/>
</dbReference>
<feature type="domain" description="Deacetylase PdaC" evidence="3">
    <location>
        <begin position="66"/>
        <end position="156"/>
    </location>
</feature>